<dbReference type="EMBL" id="BMAR01000009">
    <property type="protein sequence ID" value="GFR45016.1"/>
    <property type="molecule type" value="Genomic_DNA"/>
</dbReference>
<dbReference type="InterPro" id="IPR046985">
    <property type="entry name" value="IP5"/>
</dbReference>
<feature type="compositionally biased region" description="Basic residues" evidence="2">
    <location>
        <begin position="603"/>
        <end position="625"/>
    </location>
</feature>
<feature type="compositionally biased region" description="Low complexity" evidence="2">
    <location>
        <begin position="648"/>
        <end position="668"/>
    </location>
</feature>
<evidence type="ECO:0000256" key="1">
    <source>
        <dbReference type="ARBA" id="ARBA00010768"/>
    </source>
</evidence>
<dbReference type="GO" id="GO:0004439">
    <property type="term" value="F:phosphatidylinositol-4,5-bisphosphate 5-phosphatase activity"/>
    <property type="evidence" value="ECO:0007669"/>
    <property type="project" value="TreeGrafter"/>
</dbReference>
<comment type="caution">
    <text evidence="4">The sequence shown here is derived from an EMBL/GenBank/DDBJ whole genome shotgun (WGS) entry which is preliminary data.</text>
</comment>
<evidence type="ECO:0000313" key="5">
    <source>
        <dbReference type="Proteomes" id="UP001054857"/>
    </source>
</evidence>
<feature type="region of interest" description="Disordered" evidence="2">
    <location>
        <begin position="865"/>
        <end position="987"/>
    </location>
</feature>
<dbReference type="Proteomes" id="UP001054857">
    <property type="component" value="Unassembled WGS sequence"/>
</dbReference>
<feature type="compositionally biased region" description="Low complexity" evidence="2">
    <location>
        <begin position="516"/>
        <end position="529"/>
    </location>
</feature>
<gene>
    <name evidence="4" type="ORF">Agub_g6327</name>
</gene>
<evidence type="ECO:0000259" key="3">
    <source>
        <dbReference type="SMART" id="SM00128"/>
    </source>
</evidence>
<dbReference type="SMART" id="SM00128">
    <property type="entry name" value="IPPc"/>
    <property type="match status" value="1"/>
</dbReference>
<reference evidence="4 5" key="1">
    <citation type="journal article" date="2021" name="Sci. Rep.">
        <title>Genome sequencing of the multicellular alga Astrephomene provides insights into convergent evolution of germ-soma differentiation.</title>
        <authorList>
            <person name="Yamashita S."/>
            <person name="Yamamoto K."/>
            <person name="Matsuzaki R."/>
            <person name="Suzuki S."/>
            <person name="Yamaguchi H."/>
            <person name="Hirooka S."/>
            <person name="Minakuchi Y."/>
            <person name="Miyagishima S."/>
            <person name="Kawachi M."/>
            <person name="Toyoda A."/>
            <person name="Nozaki H."/>
        </authorList>
    </citation>
    <scope>NUCLEOTIDE SEQUENCE [LARGE SCALE GENOMIC DNA]</scope>
    <source>
        <strain evidence="4 5">NIES-4017</strain>
    </source>
</reference>
<dbReference type="InterPro" id="IPR036691">
    <property type="entry name" value="Endo/exonu/phosph_ase_sf"/>
</dbReference>
<comment type="similarity">
    <text evidence="1">Belongs to the inositol polyphosphate 5-phosphatase family.</text>
</comment>
<feature type="region of interest" description="Disordered" evidence="2">
    <location>
        <begin position="433"/>
        <end position="543"/>
    </location>
</feature>
<feature type="compositionally biased region" description="Low complexity" evidence="2">
    <location>
        <begin position="563"/>
        <end position="582"/>
    </location>
</feature>
<dbReference type="Gene3D" id="3.60.10.10">
    <property type="entry name" value="Endonuclease/exonuclease/phosphatase"/>
    <property type="match status" value="2"/>
</dbReference>
<feature type="compositionally biased region" description="Polar residues" evidence="2">
    <location>
        <begin position="309"/>
        <end position="324"/>
    </location>
</feature>
<feature type="compositionally biased region" description="Pro residues" evidence="2">
    <location>
        <begin position="865"/>
        <end position="877"/>
    </location>
</feature>
<feature type="compositionally biased region" description="Gly residues" evidence="2">
    <location>
        <begin position="498"/>
        <end position="509"/>
    </location>
</feature>
<feature type="compositionally biased region" description="Pro residues" evidence="2">
    <location>
        <begin position="102"/>
        <end position="115"/>
    </location>
</feature>
<accession>A0AAD3DSB8</accession>
<dbReference type="Pfam" id="PF22669">
    <property type="entry name" value="Exo_endo_phos2"/>
    <property type="match status" value="2"/>
</dbReference>
<sequence length="1189" mass="120660">MTSAAERLYLTEEQQQQEPNPAPLEQHSSGGQGAFPSQATNADPSSSRRHSGGYDPARQLSRLASGEGRASRDANPPEALAALPSAQPAPSTSRRNLAASPSPAPPPAPLPPPAPRRPDSSQLLLLPASRPTSAAADPHPDGRRGGSRTADGSTAADAPSTSGGSDAAADAGGAPAPQQQSPPLPGRAVSWQPPLAASRAVRFSPGDSQTGSPAAAGAGAGLGHLPPVSRGSQLPPLRHASDGVFLATGSGSHSFAARPVLGSSGLLQPAAADAGARSVQQQQALRSISGDDLPVRQARAGEGDAATDSDGSQLQQHGGTQEAASQAGGRAGSKHAGEGGGADCSSETGRTSNMNHGSNRSSSSGGGSHAAGNGSGRFPILRAADLAPPVPLPGATWDLELRTALARAAVENAAQMAGGGESAEPDFGYSRVVSEHYQQQQQQQLRRQQQEQEREQQGPTDVSALVRPASPRQQPPQHPQQHHQHAVTDDGSNIERYGSGGGSGGGGSDGSIHGTRSPSPAGAASLAARPPRPPAAAPRSLRSALKASSSPCMAAGAGAAGAGAASATTTGSDSGAGTEGTAEQQPRPAAAGDTPAASSASPSHHHHHHHHPHHHKQAPQRHHSATSHPGAAVSDQPHRSLPPPQRLASAPITTTNTTSATPAAPGSPLFTARRGFFTSRTAAASSDGNAASASASAPLDLSHAESVDIRIHCITFNMGGTTPPAAALPDTLFTGSCLAPDSAADAPELYVVATQESGSLSEWEAAVGAHLGRRYCRVAAESLMAIHILLFAVRPLAAHIREVRTSSVATGVGNVLGNKGGVAITFKLAGAQVLLVGSHFAAHDQHVERRNADFHRICAGLFAPPLPTPPPPTPPPAAATAASTPHHAKPPLPPSSLQQQQQQGPDAVHGTAACQQGSPGNPPPGDGPASAGLSAAGSSRRQHLLSGPTLSRFSRGSPSGLSGGAGGGAGGSGAESDSGVKASRGASSRTLLRTLSGTSTASSSHASSGAAAGALLRDSPSSHSGGFWSGLSLAAAQRRSSALLAHFDVVLWMGDLNYRIAGNPEVVQYAISHNMVEVLAANDQLRAQQRKGKVLQGFAEMPIAFAPTFKFHTGTDDYNLKRTPAWTDRVLYLTHADPRFADLQPLYYMSVPELRTSDHKPVIAGFELSISPQHAAGSKHTAHKGCVIC</sequence>
<protein>
    <recommendedName>
        <fullName evidence="3">Inositol polyphosphate-related phosphatase domain-containing protein</fullName>
    </recommendedName>
</protein>
<name>A0AAD3DSB8_9CHLO</name>
<keyword evidence="5" id="KW-1185">Reference proteome</keyword>
<dbReference type="GO" id="GO:0046856">
    <property type="term" value="P:phosphatidylinositol dephosphorylation"/>
    <property type="evidence" value="ECO:0007669"/>
    <property type="project" value="InterPro"/>
</dbReference>
<feature type="compositionally biased region" description="Gly residues" evidence="2">
    <location>
        <begin position="961"/>
        <end position="973"/>
    </location>
</feature>
<feature type="domain" description="Inositol polyphosphate-related phosphatase" evidence="3">
    <location>
        <begin position="707"/>
        <end position="1174"/>
    </location>
</feature>
<dbReference type="PANTHER" id="PTHR11200">
    <property type="entry name" value="INOSITOL 5-PHOSPHATASE"/>
    <property type="match status" value="1"/>
</dbReference>
<feature type="compositionally biased region" description="Polar residues" evidence="2">
    <location>
        <begin position="35"/>
        <end position="45"/>
    </location>
</feature>
<feature type="compositionally biased region" description="Low complexity" evidence="2">
    <location>
        <begin position="438"/>
        <end position="447"/>
    </location>
</feature>
<evidence type="ECO:0000313" key="4">
    <source>
        <dbReference type="EMBL" id="GFR45016.1"/>
    </source>
</evidence>
<organism evidence="4 5">
    <name type="scientific">Astrephomene gubernaculifera</name>
    <dbReference type="NCBI Taxonomy" id="47775"/>
    <lineage>
        <taxon>Eukaryota</taxon>
        <taxon>Viridiplantae</taxon>
        <taxon>Chlorophyta</taxon>
        <taxon>core chlorophytes</taxon>
        <taxon>Chlorophyceae</taxon>
        <taxon>CS clade</taxon>
        <taxon>Chlamydomonadales</taxon>
        <taxon>Astrephomenaceae</taxon>
        <taxon>Astrephomene</taxon>
    </lineage>
</organism>
<feature type="region of interest" description="Disordered" evidence="2">
    <location>
        <begin position="563"/>
        <end position="671"/>
    </location>
</feature>
<proteinExistence type="inferred from homology"/>
<dbReference type="PANTHER" id="PTHR11200:SF300">
    <property type="entry name" value="TYPE II INOSITOL 1,4,5-TRISPHOSPHATE 5-PHOSPHATASE"/>
    <property type="match status" value="1"/>
</dbReference>
<feature type="region of interest" description="Disordered" evidence="2">
    <location>
        <begin position="270"/>
        <end position="377"/>
    </location>
</feature>
<feature type="compositionally biased region" description="Low complexity" evidence="2">
    <location>
        <begin position="76"/>
        <end position="101"/>
    </location>
</feature>
<feature type="compositionally biased region" description="Low complexity" evidence="2">
    <location>
        <begin position="927"/>
        <end position="939"/>
    </location>
</feature>
<feature type="region of interest" description="Disordered" evidence="2">
    <location>
        <begin position="1"/>
        <end position="254"/>
    </location>
</feature>
<dbReference type="InterPro" id="IPR000300">
    <property type="entry name" value="IPPc"/>
</dbReference>
<feature type="compositionally biased region" description="Gly residues" evidence="2">
    <location>
        <begin position="364"/>
        <end position="375"/>
    </location>
</feature>
<evidence type="ECO:0000256" key="2">
    <source>
        <dbReference type="SAM" id="MobiDB-lite"/>
    </source>
</evidence>
<dbReference type="AlphaFoldDB" id="A0AAD3DSB8"/>
<feature type="compositionally biased region" description="Polar residues" evidence="2">
    <location>
        <begin position="345"/>
        <end position="355"/>
    </location>
</feature>
<feature type="compositionally biased region" description="Low complexity" evidence="2">
    <location>
        <begin position="149"/>
        <end position="179"/>
    </location>
</feature>
<feature type="compositionally biased region" description="Low complexity" evidence="2">
    <location>
        <begin position="974"/>
        <end position="987"/>
    </location>
</feature>
<dbReference type="SUPFAM" id="SSF56219">
    <property type="entry name" value="DNase I-like"/>
    <property type="match status" value="2"/>
</dbReference>